<protein>
    <recommendedName>
        <fullName evidence="3 6">peptidylprolyl isomerase</fullName>
        <ecNumber evidence="3 6">5.2.1.8</ecNumber>
    </recommendedName>
</protein>
<dbReference type="PANTHER" id="PTHR43811">
    <property type="entry name" value="FKBP-TYPE PEPTIDYL-PROLYL CIS-TRANS ISOMERASE FKPA"/>
    <property type="match status" value="1"/>
</dbReference>
<evidence type="ECO:0000256" key="4">
    <source>
        <dbReference type="ARBA" id="ARBA00023110"/>
    </source>
</evidence>
<reference evidence="11" key="1">
    <citation type="journal article" date="2019" name="Int. J. Syst. Evol. Microbiol.">
        <title>The Global Catalogue of Microorganisms (GCM) 10K type strain sequencing project: providing services to taxonomists for standard genome sequencing and annotation.</title>
        <authorList>
            <consortium name="The Broad Institute Genomics Platform"/>
            <consortium name="The Broad Institute Genome Sequencing Center for Infectious Disease"/>
            <person name="Wu L."/>
            <person name="Ma J."/>
        </authorList>
    </citation>
    <scope>NUCLEOTIDE SEQUENCE [LARGE SCALE GENOMIC DNA]</scope>
    <source>
        <strain evidence="11">CCUG 57942</strain>
    </source>
</reference>
<feature type="domain" description="PPIase FKBP-type" evidence="9">
    <location>
        <begin position="323"/>
        <end position="407"/>
    </location>
</feature>
<evidence type="ECO:0000256" key="3">
    <source>
        <dbReference type="ARBA" id="ARBA00013194"/>
    </source>
</evidence>
<dbReference type="RefSeq" id="WP_377177373.1">
    <property type="nucleotide sequence ID" value="NZ_JBHUJB010000013.1"/>
</dbReference>
<comment type="caution">
    <text evidence="10">The sequence shown here is derived from an EMBL/GenBank/DDBJ whole genome shotgun (WGS) entry which is preliminary data.</text>
</comment>
<keyword evidence="8" id="KW-0732">Signal</keyword>
<evidence type="ECO:0000256" key="8">
    <source>
        <dbReference type="SAM" id="SignalP"/>
    </source>
</evidence>
<evidence type="ECO:0000313" key="10">
    <source>
        <dbReference type="EMBL" id="MFD2157797.1"/>
    </source>
</evidence>
<feature type="domain" description="PPIase FKBP-type" evidence="9">
    <location>
        <begin position="195"/>
        <end position="280"/>
    </location>
</feature>
<dbReference type="EMBL" id="JBHUJB010000013">
    <property type="protein sequence ID" value="MFD2157797.1"/>
    <property type="molecule type" value="Genomic_DNA"/>
</dbReference>
<sequence>MKKTRTKQMIAAGMGAMLACGGINLVNAANVETPGDVAAAPAGAEKTASGLASKVLKKGTGAEKPGARDEVTVHYSGWTTDGKLFDSSVERGQPATFPLDRVIKGWTEGLQLMVVGEKRRFWIPADLAYGENPGGGRPGGMLCFDVELLNIKKAPEAPKTPENVAAAPADAEKSPKGIPTQIVKKGEGEATPDAHDQVTVHYSVWLSDGKLLESSKMNERPVVVSPDKLPIDGWSEAVQLMKKGETRRIWLSSAQAFGENPPPGAPSGSVCFEIDLVDFKEMPAPPQAPADVAAAPADAEKTASGLASKVIQKGTGTTKPKATDTVEVHYSGWTTDGKMFDSSVARGETTSFPLNQVIPGWTEGLQLMVEGEKRRFWIPANLAYGENPGGGRPGGMLCFDVELVKIK</sequence>
<feature type="domain" description="PPIase FKBP-type" evidence="9">
    <location>
        <begin position="68"/>
        <end position="152"/>
    </location>
</feature>
<organism evidence="10 11">
    <name type="scientific">Rubritalea tangerina</name>
    <dbReference type="NCBI Taxonomy" id="430798"/>
    <lineage>
        <taxon>Bacteria</taxon>
        <taxon>Pseudomonadati</taxon>
        <taxon>Verrucomicrobiota</taxon>
        <taxon>Verrucomicrobiia</taxon>
        <taxon>Verrucomicrobiales</taxon>
        <taxon>Rubritaleaceae</taxon>
        <taxon>Rubritalea</taxon>
    </lineage>
</organism>
<evidence type="ECO:0000256" key="7">
    <source>
        <dbReference type="SAM" id="MobiDB-lite"/>
    </source>
</evidence>
<feature type="region of interest" description="Disordered" evidence="7">
    <location>
        <begin position="155"/>
        <end position="177"/>
    </location>
</feature>
<gene>
    <name evidence="10" type="ORF">ACFSW8_02670</name>
</gene>
<dbReference type="Proteomes" id="UP001597389">
    <property type="component" value="Unassembled WGS sequence"/>
</dbReference>
<feature type="chain" id="PRO_5046479981" description="peptidylprolyl isomerase" evidence="8">
    <location>
        <begin position="29"/>
        <end position="407"/>
    </location>
</feature>
<comment type="catalytic activity">
    <reaction evidence="1 6">
        <text>[protein]-peptidylproline (omega=180) = [protein]-peptidylproline (omega=0)</text>
        <dbReference type="Rhea" id="RHEA:16237"/>
        <dbReference type="Rhea" id="RHEA-COMP:10747"/>
        <dbReference type="Rhea" id="RHEA-COMP:10748"/>
        <dbReference type="ChEBI" id="CHEBI:83833"/>
        <dbReference type="ChEBI" id="CHEBI:83834"/>
        <dbReference type="EC" id="5.2.1.8"/>
    </reaction>
</comment>
<feature type="signal peptide" evidence="8">
    <location>
        <begin position="1"/>
        <end position="28"/>
    </location>
</feature>
<keyword evidence="5 6" id="KW-0413">Isomerase</keyword>
<name>A0ABW4Z7X9_9BACT</name>
<dbReference type="PROSITE" id="PS51257">
    <property type="entry name" value="PROKAR_LIPOPROTEIN"/>
    <property type="match status" value="1"/>
</dbReference>
<dbReference type="SUPFAM" id="SSF54534">
    <property type="entry name" value="FKBP-like"/>
    <property type="match status" value="3"/>
</dbReference>
<evidence type="ECO:0000256" key="1">
    <source>
        <dbReference type="ARBA" id="ARBA00000971"/>
    </source>
</evidence>
<evidence type="ECO:0000256" key="6">
    <source>
        <dbReference type="PROSITE-ProRule" id="PRU00277"/>
    </source>
</evidence>
<comment type="similarity">
    <text evidence="2">Belongs to the FKBP-type PPIase family.</text>
</comment>
<dbReference type="EC" id="5.2.1.8" evidence="3 6"/>
<dbReference type="Pfam" id="PF00254">
    <property type="entry name" value="FKBP_C"/>
    <property type="match status" value="3"/>
</dbReference>
<proteinExistence type="inferred from homology"/>
<evidence type="ECO:0000256" key="5">
    <source>
        <dbReference type="ARBA" id="ARBA00023235"/>
    </source>
</evidence>
<dbReference type="InterPro" id="IPR046357">
    <property type="entry name" value="PPIase_dom_sf"/>
</dbReference>
<evidence type="ECO:0000256" key="2">
    <source>
        <dbReference type="ARBA" id="ARBA00006577"/>
    </source>
</evidence>
<dbReference type="InterPro" id="IPR001179">
    <property type="entry name" value="PPIase_FKBP_dom"/>
</dbReference>
<evidence type="ECO:0000313" key="11">
    <source>
        <dbReference type="Proteomes" id="UP001597389"/>
    </source>
</evidence>
<dbReference type="Gene3D" id="3.10.50.40">
    <property type="match status" value="3"/>
</dbReference>
<dbReference type="PANTHER" id="PTHR43811:SF19">
    <property type="entry name" value="39 KDA FK506-BINDING NUCLEAR PROTEIN"/>
    <property type="match status" value="1"/>
</dbReference>
<dbReference type="PROSITE" id="PS50059">
    <property type="entry name" value="FKBP_PPIASE"/>
    <property type="match status" value="3"/>
</dbReference>
<accession>A0ABW4Z7X9</accession>
<evidence type="ECO:0000259" key="9">
    <source>
        <dbReference type="PROSITE" id="PS50059"/>
    </source>
</evidence>
<keyword evidence="11" id="KW-1185">Reference proteome</keyword>
<keyword evidence="4 6" id="KW-0697">Rotamase</keyword>
<dbReference type="GO" id="GO:0003755">
    <property type="term" value="F:peptidyl-prolyl cis-trans isomerase activity"/>
    <property type="evidence" value="ECO:0007669"/>
    <property type="project" value="UniProtKB-EC"/>
</dbReference>